<organism evidence="2 3">
    <name type="scientific">Paenibacillus agilis</name>
    <dbReference type="NCBI Taxonomy" id="3020863"/>
    <lineage>
        <taxon>Bacteria</taxon>
        <taxon>Bacillati</taxon>
        <taxon>Bacillota</taxon>
        <taxon>Bacilli</taxon>
        <taxon>Bacillales</taxon>
        <taxon>Paenibacillaceae</taxon>
        <taxon>Paenibacillus</taxon>
    </lineage>
</organism>
<name>A0A559J1C0_9BACL</name>
<dbReference type="EMBL" id="VNJK01000001">
    <property type="protein sequence ID" value="TVX93679.1"/>
    <property type="molecule type" value="Genomic_DNA"/>
</dbReference>
<feature type="transmembrane region" description="Helical" evidence="1">
    <location>
        <begin position="406"/>
        <end position="424"/>
    </location>
</feature>
<dbReference type="OrthoDB" id="3805529at2"/>
<feature type="transmembrane region" description="Helical" evidence="1">
    <location>
        <begin position="621"/>
        <end position="639"/>
    </location>
</feature>
<feature type="transmembrane region" description="Helical" evidence="1">
    <location>
        <begin position="645"/>
        <end position="677"/>
    </location>
</feature>
<feature type="transmembrane region" description="Helical" evidence="1">
    <location>
        <begin position="12"/>
        <end position="29"/>
    </location>
</feature>
<gene>
    <name evidence="2" type="ORF">FPZ44_11795</name>
</gene>
<feature type="transmembrane region" description="Helical" evidence="1">
    <location>
        <begin position="471"/>
        <end position="492"/>
    </location>
</feature>
<keyword evidence="1" id="KW-0812">Transmembrane</keyword>
<dbReference type="RefSeq" id="WP_144990395.1">
    <property type="nucleotide sequence ID" value="NZ_VNJK01000001.1"/>
</dbReference>
<protein>
    <submittedName>
        <fullName evidence="2">Uncharacterized protein</fullName>
    </submittedName>
</protein>
<feature type="transmembrane region" description="Helical" evidence="1">
    <location>
        <begin position="504"/>
        <end position="524"/>
    </location>
</feature>
<feature type="transmembrane region" description="Helical" evidence="1">
    <location>
        <begin position="430"/>
        <end position="450"/>
    </location>
</feature>
<proteinExistence type="predicted"/>
<feature type="transmembrane region" description="Helical" evidence="1">
    <location>
        <begin position="381"/>
        <end position="399"/>
    </location>
</feature>
<keyword evidence="1" id="KW-1133">Transmembrane helix</keyword>
<evidence type="ECO:0000313" key="2">
    <source>
        <dbReference type="EMBL" id="TVX93679.1"/>
    </source>
</evidence>
<dbReference type="AlphaFoldDB" id="A0A559J1C0"/>
<accession>A0A559J1C0</accession>
<dbReference type="Proteomes" id="UP000318102">
    <property type="component" value="Unassembled WGS sequence"/>
</dbReference>
<sequence length="689" mass="77123">MNLSRNDRLKRWIWCFVIIGMLASIPLVYQRVATENTSRSVQFVMHYRDLLQMSDSQLHPASFIQEQLNNMKEAGINAIAVHESTLQELNLSRRIDMYSSREVSVLTSQPISPQENFTYILFTEPNSRTQMIKFIEQQAQRLNITTHRWTLNEQDGLILEMPLKDAAIMPLDYDPLTLQMLNELQFDIVAYISNRRPFDANFLNQSLSMLRSYGVNTLVIDGESVPGVTKSIKEQDDNIKLTAELMLKHGLKLALPELQKTEPLGLQTLASKLDNQIIRTHIFSDFDSGKLMGTLNDKQLEALKTRFTDRLVLAVKDRNIRTILISAKPAVSASTGTYDNPLVPLYSILNGEESVTARLEKFSIQVGQAPLFETKEVPMQLLWKWLMIGVGIAIIALLVGCFYPALLLPSLLLGAVASAGLYVLSPLWLYKIIALGSCIAAPTVALILAIRTLRKKQSLSLSPAQRIVTGVTLFIRTSIISLIGGMVIVSLLNDIVFLLKVDQFQGVGLASIIPIGFVALYILFFDKNELSLREKAQFVKRILLTPITILWCVIAAACSAFLLYYFIRTGNSGVVSPIELLFRALLEQTLGVRPRLKEFLFAYPLFFLGAYLALSRVKAGIIIFAISIIGQISLVNTFAHLHTPLIISFIRVGLGMTLGIMMGLLAIAAWHIVCLIWNYGKKCWSTLTN</sequence>
<evidence type="ECO:0000313" key="3">
    <source>
        <dbReference type="Proteomes" id="UP000318102"/>
    </source>
</evidence>
<feature type="transmembrane region" description="Helical" evidence="1">
    <location>
        <begin position="596"/>
        <end position="614"/>
    </location>
</feature>
<dbReference type="InterPro" id="IPR043748">
    <property type="entry name" value="DUF5693"/>
</dbReference>
<feature type="transmembrane region" description="Helical" evidence="1">
    <location>
        <begin position="544"/>
        <end position="567"/>
    </location>
</feature>
<evidence type="ECO:0000256" key="1">
    <source>
        <dbReference type="SAM" id="Phobius"/>
    </source>
</evidence>
<keyword evidence="1" id="KW-0472">Membrane</keyword>
<dbReference type="Pfam" id="PF18949">
    <property type="entry name" value="DUF5693"/>
    <property type="match status" value="1"/>
</dbReference>
<reference evidence="2 3" key="1">
    <citation type="submission" date="2019-07" db="EMBL/GenBank/DDBJ databases">
        <authorList>
            <person name="Kim J."/>
        </authorList>
    </citation>
    <scope>NUCLEOTIDE SEQUENCE [LARGE SCALE GENOMIC DNA]</scope>
    <source>
        <strain evidence="2 3">N4</strain>
    </source>
</reference>
<comment type="caution">
    <text evidence="2">The sequence shown here is derived from an EMBL/GenBank/DDBJ whole genome shotgun (WGS) entry which is preliminary data.</text>
</comment>
<keyword evidence="3" id="KW-1185">Reference proteome</keyword>